<keyword evidence="1" id="KW-0732">Signal</keyword>
<accession>A0ABV4HNE3</accession>
<feature type="signal peptide" evidence="1">
    <location>
        <begin position="1"/>
        <end position="23"/>
    </location>
</feature>
<evidence type="ECO:0000313" key="2">
    <source>
        <dbReference type="EMBL" id="MEZ0454758.1"/>
    </source>
</evidence>
<keyword evidence="3" id="KW-1185">Reference proteome</keyword>
<dbReference type="RefSeq" id="WP_370483368.1">
    <property type="nucleotide sequence ID" value="NZ_JBEOQA010000002.1"/>
</dbReference>
<dbReference type="PROSITE" id="PS51257">
    <property type="entry name" value="PROKAR_LIPOPROTEIN"/>
    <property type="match status" value="1"/>
</dbReference>
<feature type="chain" id="PRO_5047026647" evidence="1">
    <location>
        <begin position="24"/>
        <end position="171"/>
    </location>
</feature>
<sequence>MKRSKSKVPLFYCLLFLSFTSCEKEVLNDSKVSGENSDISQNYGGFTVIGKKDRTLVIFNKKTRSKMNYSEYLSGSNPEYVFTPEKHIFDGAALQHCEDSPPENEIFFQFTTQDDNNIGYNLYNNGTFAGSVFDKKPTFFYNIKDNESTEKFKEYLDCWCDHDPTETVKEL</sequence>
<proteinExistence type="predicted"/>
<organism evidence="2 3">
    <name type="scientific">Sphingobacterium thalpophilum</name>
    <dbReference type="NCBI Taxonomy" id="259"/>
    <lineage>
        <taxon>Bacteria</taxon>
        <taxon>Pseudomonadati</taxon>
        <taxon>Bacteroidota</taxon>
        <taxon>Sphingobacteriia</taxon>
        <taxon>Sphingobacteriales</taxon>
        <taxon>Sphingobacteriaceae</taxon>
        <taxon>Sphingobacterium</taxon>
    </lineage>
</organism>
<evidence type="ECO:0000313" key="3">
    <source>
        <dbReference type="Proteomes" id="UP001566204"/>
    </source>
</evidence>
<evidence type="ECO:0000256" key="1">
    <source>
        <dbReference type="SAM" id="SignalP"/>
    </source>
</evidence>
<gene>
    <name evidence="2" type="ORF">ABTW24_24430</name>
</gene>
<dbReference type="EMBL" id="JBEOQB010000009">
    <property type="protein sequence ID" value="MEZ0454758.1"/>
    <property type="molecule type" value="Genomic_DNA"/>
</dbReference>
<name>A0ABV4HNE3_9SPHI</name>
<comment type="caution">
    <text evidence="2">The sequence shown here is derived from an EMBL/GenBank/DDBJ whole genome shotgun (WGS) entry which is preliminary data.</text>
</comment>
<dbReference type="Proteomes" id="UP001566204">
    <property type="component" value="Unassembled WGS sequence"/>
</dbReference>
<reference evidence="2 3" key="1">
    <citation type="submission" date="2024-06" db="EMBL/GenBank/DDBJ databases">
        <title>Soil Sphingobacterium thalpophilum.</title>
        <authorList>
            <person name="Yang J."/>
            <person name="Li J."/>
        </authorList>
    </citation>
    <scope>NUCLEOTIDE SEQUENCE [LARGE SCALE GENOMIC DNA]</scope>
    <source>
        <strain evidence="2 3">22g91tb</strain>
    </source>
</reference>
<protein>
    <submittedName>
        <fullName evidence="2">Uncharacterized protein</fullName>
    </submittedName>
</protein>